<dbReference type="NCBIfam" id="TIGR00678">
    <property type="entry name" value="holB"/>
    <property type="match status" value="1"/>
</dbReference>
<dbReference type="GO" id="GO:0008408">
    <property type="term" value="F:3'-5' exonuclease activity"/>
    <property type="evidence" value="ECO:0007669"/>
    <property type="project" value="InterPro"/>
</dbReference>
<evidence type="ECO:0000313" key="2">
    <source>
        <dbReference type="Proteomes" id="UP001146670"/>
    </source>
</evidence>
<dbReference type="InterPro" id="IPR050238">
    <property type="entry name" value="DNA_Rep/Repair_Clamp_Loader"/>
</dbReference>
<evidence type="ECO:0000313" key="1">
    <source>
        <dbReference type="EMBL" id="MCZ0726193.1"/>
    </source>
</evidence>
<dbReference type="InterPro" id="IPR027417">
    <property type="entry name" value="P-loop_NTPase"/>
</dbReference>
<dbReference type="PANTHER" id="PTHR11669">
    <property type="entry name" value="REPLICATION FACTOR C / DNA POLYMERASE III GAMMA-TAU SUBUNIT"/>
    <property type="match status" value="1"/>
</dbReference>
<organism evidence="1 2">
    <name type="scientific">Aerococcus kribbianus</name>
    <dbReference type="NCBI Taxonomy" id="2999064"/>
    <lineage>
        <taxon>Bacteria</taxon>
        <taxon>Bacillati</taxon>
        <taxon>Bacillota</taxon>
        <taxon>Bacilli</taxon>
        <taxon>Lactobacillales</taxon>
        <taxon>Aerococcaceae</taxon>
        <taxon>Aerococcus</taxon>
    </lineage>
</organism>
<protein>
    <submittedName>
        <fullName evidence="1">DNA polymerase III subunit delta</fullName>
        <ecNumber evidence="1">2.7.7.7</ecNumber>
    </submittedName>
</protein>
<sequence length="341" mass="38522">MAENTWLIKDKQAQLVTMIDQVLANDRLGHAYILEGMAGSGQEDMARYIAAALLCPNAEAPCGHCQICQRIQNGDYADFLTIAPEEQSLKVDQIRQLKQELTISPMEGDYKIFVINQAQTMTASAANSLLKFIEEPSLNMLIFLITPNRDALLPTIQSRCQVIQFPALNSQDFAELLMQAGINSQQAHLLAHLTNDRDQALALAEDEVFSQAVKVSAQWLPLILQKDPRAFTMVQTTIKGLSDDRRQHIQFLRLMAFMTRDLMHLALADAKQISDQYLEENLVFPHYQANYSKWLNHCQLADLIQGQHLLHKAQLMINHQVAVQAALEYLVLAWWQADTPS</sequence>
<dbReference type="Proteomes" id="UP001146670">
    <property type="component" value="Unassembled WGS sequence"/>
</dbReference>
<keyword evidence="2" id="KW-1185">Reference proteome</keyword>
<name>A0A9X3JDV7_9LACT</name>
<dbReference type="PANTHER" id="PTHR11669:SF8">
    <property type="entry name" value="DNA POLYMERASE III SUBUNIT DELTA"/>
    <property type="match status" value="1"/>
</dbReference>
<reference evidence="1" key="1">
    <citation type="submission" date="2022-12" db="EMBL/GenBank/DDBJ databases">
        <title>Description and comparative metabolic analysis of Aerococcus sp. nov., isolated from the feces of a pig.</title>
        <authorList>
            <person name="Chang Y.-H."/>
        </authorList>
    </citation>
    <scope>NUCLEOTIDE SEQUENCE</scope>
    <source>
        <strain evidence="1">YH-aer222</strain>
    </source>
</reference>
<dbReference type="RefSeq" id="WP_268752524.1">
    <property type="nucleotide sequence ID" value="NZ_JAPRFQ010000003.1"/>
</dbReference>
<dbReference type="GO" id="GO:0003887">
    <property type="term" value="F:DNA-directed DNA polymerase activity"/>
    <property type="evidence" value="ECO:0007669"/>
    <property type="project" value="UniProtKB-EC"/>
</dbReference>
<dbReference type="AlphaFoldDB" id="A0A9X3JDV7"/>
<gene>
    <name evidence="1" type="primary">holB</name>
    <name evidence="1" type="ORF">OW157_06410</name>
</gene>
<keyword evidence="1" id="KW-0808">Transferase</keyword>
<dbReference type="InterPro" id="IPR004622">
    <property type="entry name" value="DNA_pol_HolB"/>
</dbReference>
<dbReference type="EMBL" id="JAPRFR010000003">
    <property type="protein sequence ID" value="MCZ0726193.1"/>
    <property type="molecule type" value="Genomic_DNA"/>
</dbReference>
<dbReference type="GO" id="GO:0006261">
    <property type="term" value="P:DNA-templated DNA replication"/>
    <property type="evidence" value="ECO:0007669"/>
    <property type="project" value="TreeGrafter"/>
</dbReference>
<dbReference type="Pfam" id="PF13177">
    <property type="entry name" value="DNA_pol3_delta2"/>
    <property type="match status" value="1"/>
</dbReference>
<dbReference type="Gene3D" id="3.40.50.300">
    <property type="entry name" value="P-loop containing nucleotide triphosphate hydrolases"/>
    <property type="match status" value="1"/>
</dbReference>
<dbReference type="SUPFAM" id="SSF52540">
    <property type="entry name" value="P-loop containing nucleoside triphosphate hydrolases"/>
    <property type="match status" value="1"/>
</dbReference>
<proteinExistence type="predicted"/>
<keyword evidence="1" id="KW-0548">Nucleotidyltransferase</keyword>
<accession>A0A9X3JDV7</accession>
<comment type="caution">
    <text evidence="1">The sequence shown here is derived from an EMBL/GenBank/DDBJ whole genome shotgun (WGS) entry which is preliminary data.</text>
</comment>
<dbReference type="EC" id="2.7.7.7" evidence="1"/>